<evidence type="ECO:0000313" key="2">
    <source>
        <dbReference type="EMBL" id="TRM58384.1"/>
    </source>
</evidence>
<evidence type="ECO:0000256" key="1">
    <source>
        <dbReference type="SAM" id="SignalP"/>
    </source>
</evidence>
<evidence type="ECO:0000313" key="3">
    <source>
        <dbReference type="Proteomes" id="UP000320762"/>
    </source>
</evidence>
<dbReference type="Proteomes" id="UP000320762">
    <property type="component" value="Unassembled WGS sequence"/>
</dbReference>
<proteinExistence type="predicted"/>
<dbReference type="AlphaFoldDB" id="A0A550C0Q8"/>
<gene>
    <name evidence="2" type="ORF">BD626DRAFT_540011</name>
</gene>
<keyword evidence="1" id="KW-0732">Signal</keyword>
<feature type="chain" id="PRO_5021954191" evidence="1">
    <location>
        <begin position="17"/>
        <end position="135"/>
    </location>
</feature>
<reference evidence="2 3" key="1">
    <citation type="journal article" date="2019" name="New Phytol.">
        <title>Comparative genomics reveals unique wood-decay strategies and fruiting body development in the Schizophyllaceae.</title>
        <authorList>
            <person name="Almasi E."/>
            <person name="Sahu N."/>
            <person name="Krizsan K."/>
            <person name="Balint B."/>
            <person name="Kovacs G.M."/>
            <person name="Kiss B."/>
            <person name="Cseklye J."/>
            <person name="Drula E."/>
            <person name="Henrissat B."/>
            <person name="Nagy I."/>
            <person name="Chovatia M."/>
            <person name="Adam C."/>
            <person name="LaButti K."/>
            <person name="Lipzen A."/>
            <person name="Riley R."/>
            <person name="Grigoriev I.V."/>
            <person name="Nagy L.G."/>
        </authorList>
    </citation>
    <scope>NUCLEOTIDE SEQUENCE [LARGE SCALE GENOMIC DNA]</scope>
    <source>
        <strain evidence="2 3">NL-1724</strain>
    </source>
</reference>
<organism evidence="2 3">
    <name type="scientific">Schizophyllum amplum</name>
    <dbReference type="NCBI Taxonomy" id="97359"/>
    <lineage>
        <taxon>Eukaryota</taxon>
        <taxon>Fungi</taxon>
        <taxon>Dikarya</taxon>
        <taxon>Basidiomycota</taxon>
        <taxon>Agaricomycotina</taxon>
        <taxon>Agaricomycetes</taxon>
        <taxon>Agaricomycetidae</taxon>
        <taxon>Agaricales</taxon>
        <taxon>Schizophyllaceae</taxon>
        <taxon>Schizophyllum</taxon>
    </lineage>
</organism>
<keyword evidence="3" id="KW-1185">Reference proteome</keyword>
<sequence length="135" mass="14310">MFKLAILASLLVAVSAMPAVDLDARARTTETITDSACVQYSAVPGTETITVPASTVIVQDPRTTSVTTTIDVYPPARKREETTIVESVVCASTQTYLAATTTFADPTITATRTAFASTETFTSTYTLCVEGHFCA</sequence>
<name>A0A550C0Q8_9AGAR</name>
<protein>
    <submittedName>
        <fullName evidence="2">Uncharacterized protein</fullName>
    </submittedName>
</protein>
<dbReference type="EMBL" id="VDMD01000036">
    <property type="protein sequence ID" value="TRM58384.1"/>
    <property type="molecule type" value="Genomic_DNA"/>
</dbReference>
<comment type="caution">
    <text evidence="2">The sequence shown here is derived from an EMBL/GenBank/DDBJ whole genome shotgun (WGS) entry which is preliminary data.</text>
</comment>
<accession>A0A550C0Q8</accession>
<feature type="signal peptide" evidence="1">
    <location>
        <begin position="1"/>
        <end position="16"/>
    </location>
</feature>